<keyword evidence="1" id="KW-0678">Repressor</keyword>
<dbReference type="RefSeq" id="WP_268076699.1">
    <property type="nucleotide sequence ID" value="NZ_CP109966.1"/>
</dbReference>
<dbReference type="Gene3D" id="3.40.50.2300">
    <property type="match status" value="2"/>
</dbReference>
<proteinExistence type="predicted"/>
<dbReference type="Proteomes" id="UP001163726">
    <property type="component" value="Plasmid pCadTS8_1"/>
</dbReference>
<keyword evidence="4" id="KW-0804">Transcription</keyword>
<dbReference type="InterPro" id="IPR001761">
    <property type="entry name" value="Peripla_BP/Lac1_sug-bd_dom"/>
</dbReference>
<sequence>MVTIKQVAQRAGVSFKTVSRVVNNDPTVKPENRDKILAAIEELGYQPNIAARMIRKKNSDIIGFISDEISTTPSSVDIIRGAQDMAWEKGKTLMVFNLNQKDANPAQLFDECTQHRAEGVIYGAMYHQPVSLPKSFEKLPTVMVNCFDPGQKYPAIVPDDEQAAYYVTRQLLAKGYRRIAFLNLNPDIIAAQLRLAGFEQALTEYGITEDNYIVKTIEQVKGDKVIDVTRDMTLDVLDNFKPDAILCGKDLVAVRVYFVLESLKIKVAEDIGVASFDNWDAIPDILVPGLSTMSLPYYEMGRRAVQKVIETSEHKRNTQSGEPEKITCLLASRESF</sequence>
<dbReference type="CDD" id="cd06288">
    <property type="entry name" value="PBP1_sucrose_transcription_regulator"/>
    <property type="match status" value="1"/>
</dbReference>
<gene>
    <name evidence="6" type="ORF">OLW01_14765</name>
</gene>
<dbReference type="PROSITE" id="PS50932">
    <property type="entry name" value="HTH_LACI_2"/>
    <property type="match status" value="1"/>
</dbReference>
<organism evidence="6 7">
    <name type="scientific">Catenovulum adriaticum</name>
    <dbReference type="NCBI Taxonomy" id="2984846"/>
    <lineage>
        <taxon>Bacteria</taxon>
        <taxon>Pseudomonadati</taxon>
        <taxon>Pseudomonadota</taxon>
        <taxon>Gammaproteobacteria</taxon>
        <taxon>Alteromonadales</taxon>
        <taxon>Alteromonadaceae</taxon>
        <taxon>Catenovulum</taxon>
    </lineage>
</organism>
<dbReference type="SUPFAM" id="SSF53822">
    <property type="entry name" value="Periplasmic binding protein-like I"/>
    <property type="match status" value="1"/>
</dbReference>
<keyword evidence="3 6" id="KW-0238">DNA-binding</keyword>
<evidence type="ECO:0000313" key="7">
    <source>
        <dbReference type="Proteomes" id="UP001163726"/>
    </source>
</evidence>
<name>A0ABY7AUN7_9ALTE</name>
<evidence type="ECO:0000256" key="4">
    <source>
        <dbReference type="ARBA" id="ARBA00023163"/>
    </source>
</evidence>
<evidence type="ECO:0000259" key="5">
    <source>
        <dbReference type="PROSITE" id="PS50932"/>
    </source>
</evidence>
<dbReference type="GO" id="GO:0003677">
    <property type="term" value="F:DNA binding"/>
    <property type="evidence" value="ECO:0007669"/>
    <property type="project" value="UniProtKB-KW"/>
</dbReference>
<dbReference type="CDD" id="cd01392">
    <property type="entry name" value="HTH_LacI"/>
    <property type="match status" value="1"/>
</dbReference>
<dbReference type="Pfam" id="PF00532">
    <property type="entry name" value="Peripla_BP_1"/>
    <property type="match status" value="1"/>
</dbReference>
<keyword evidence="6" id="KW-0614">Plasmid</keyword>
<dbReference type="InterPro" id="IPR000843">
    <property type="entry name" value="HTH_LacI"/>
</dbReference>
<dbReference type="SUPFAM" id="SSF47413">
    <property type="entry name" value="lambda repressor-like DNA-binding domains"/>
    <property type="match status" value="1"/>
</dbReference>
<keyword evidence="7" id="KW-1185">Reference proteome</keyword>
<dbReference type="PANTHER" id="PTHR30146">
    <property type="entry name" value="LACI-RELATED TRANSCRIPTIONAL REPRESSOR"/>
    <property type="match status" value="1"/>
</dbReference>
<dbReference type="Pfam" id="PF00356">
    <property type="entry name" value="LacI"/>
    <property type="match status" value="1"/>
</dbReference>
<dbReference type="InterPro" id="IPR028082">
    <property type="entry name" value="Peripla_BP_I"/>
</dbReference>
<dbReference type="SMART" id="SM00354">
    <property type="entry name" value="HTH_LACI"/>
    <property type="match status" value="1"/>
</dbReference>
<dbReference type="EMBL" id="CP109966">
    <property type="protein sequence ID" value="WAJ71981.1"/>
    <property type="molecule type" value="Genomic_DNA"/>
</dbReference>
<protein>
    <submittedName>
        <fullName evidence="6">LacI family DNA-binding transcriptional regulator</fullName>
    </submittedName>
</protein>
<evidence type="ECO:0000313" key="6">
    <source>
        <dbReference type="EMBL" id="WAJ71981.1"/>
    </source>
</evidence>
<geneLocation type="plasmid" evidence="6 7">
    <name>pCadTS8_1</name>
</geneLocation>
<feature type="domain" description="HTH lacI-type" evidence="5">
    <location>
        <begin position="2"/>
        <end position="56"/>
    </location>
</feature>
<dbReference type="Gene3D" id="1.10.260.40">
    <property type="entry name" value="lambda repressor-like DNA-binding domains"/>
    <property type="match status" value="1"/>
</dbReference>
<evidence type="ECO:0000256" key="2">
    <source>
        <dbReference type="ARBA" id="ARBA00023015"/>
    </source>
</evidence>
<reference evidence="6" key="1">
    <citation type="submission" date="2022-10" db="EMBL/GenBank/DDBJ databases">
        <title>Catenovulum adriacola sp. nov. isolated in the Harbour of Susak.</title>
        <authorList>
            <person name="Schoch T."/>
            <person name="Reich S.J."/>
            <person name="Stoeferle S."/>
            <person name="Flaiz M."/>
            <person name="Kazda M."/>
            <person name="Riedel C.U."/>
            <person name="Duerre P."/>
        </authorList>
    </citation>
    <scope>NUCLEOTIDE SEQUENCE</scope>
    <source>
        <strain evidence="6">TS8</strain>
        <plasmid evidence="6">pCadTS8_1</plasmid>
    </source>
</reference>
<keyword evidence="2" id="KW-0805">Transcription regulation</keyword>
<evidence type="ECO:0000256" key="3">
    <source>
        <dbReference type="ARBA" id="ARBA00023125"/>
    </source>
</evidence>
<accession>A0ABY7AUN7</accession>
<evidence type="ECO:0000256" key="1">
    <source>
        <dbReference type="ARBA" id="ARBA00022491"/>
    </source>
</evidence>
<dbReference type="InterPro" id="IPR010982">
    <property type="entry name" value="Lambda_DNA-bd_dom_sf"/>
</dbReference>
<dbReference type="PANTHER" id="PTHR30146:SF148">
    <property type="entry name" value="HTH-TYPE TRANSCRIPTIONAL REPRESSOR PURR-RELATED"/>
    <property type="match status" value="1"/>
</dbReference>